<dbReference type="Pfam" id="PF12937">
    <property type="entry name" value="F-box-like"/>
    <property type="match status" value="1"/>
</dbReference>
<organism evidence="2 3">
    <name type="scientific">Orbilia ellipsospora</name>
    <dbReference type="NCBI Taxonomy" id="2528407"/>
    <lineage>
        <taxon>Eukaryota</taxon>
        <taxon>Fungi</taxon>
        <taxon>Dikarya</taxon>
        <taxon>Ascomycota</taxon>
        <taxon>Pezizomycotina</taxon>
        <taxon>Orbiliomycetes</taxon>
        <taxon>Orbiliales</taxon>
        <taxon>Orbiliaceae</taxon>
        <taxon>Orbilia</taxon>
    </lineage>
</organism>
<evidence type="ECO:0000313" key="3">
    <source>
        <dbReference type="Proteomes" id="UP001365542"/>
    </source>
</evidence>
<evidence type="ECO:0000313" key="2">
    <source>
        <dbReference type="EMBL" id="KAK6541407.1"/>
    </source>
</evidence>
<dbReference type="SUPFAM" id="SSF81383">
    <property type="entry name" value="F-box domain"/>
    <property type="match status" value="1"/>
</dbReference>
<keyword evidence="3" id="KW-1185">Reference proteome</keyword>
<dbReference type="InterPro" id="IPR036047">
    <property type="entry name" value="F-box-like_dom_sf"/>
</dbReference>
<dbReference type="AlphaFoldDB" id="A0AAV9XIJ0"/>
<dbReference type="PROSITE" id="PS50181">
    <property type="entry name" value="FBOX"/>
    <property type="match status" value="1"/>
</dbReference>
<evidence type="ECO:0000259" key="1">
    <source>
        <dbReference type="PROSITE" id="PS50181"/>
    </source>
</evidence>
<protein>
    <recommendedName>
        <fullName evidence="1">F-box domain-containing protein</fullName>
    </recommendedName>
</protein>
<reference evidence="2 3" key="1">
    <citation type="submission" date="2019-10" db="EMBL/GenBank/DDBJ databases">
        <authorList>
            <person name="Palmer J.M."/>
        </authorList>
    </citation>
    <scope>NUCLEOTIDE SEQUENCE [LARGE SCALE GENOMIC DNA]</scope>
    <source>
        <strain evidence="2 3">TWF694</strain>
    </source>
</reference>
<accession>A0AAV9XIJ0</accession>
<proteinExistence type="predicted"/>
<feature type="domain" description="F-box" evidence="1">
    <location>
        <begin position="26"/>
        <end position="71"/>
    </location>
</feature>
<dbReference type="SMART" id="SM00256">
    <property type="entry name" value="FBOX"/>
    <property type="match status" value="1"/>
</dbReference>
<dbReference type="Proteomes" id="UP001365542">
    <property type="component" value="Unassembled WGS sequence"/>
</dbReference>
<name>A0AAV9XIJ0_9PEZI</name>
<sequence>MSATLTELDVDIASSNDNLSAPSQHKRLLPHLPYEIHVLILEHAELTEYLPLRLVCKSWNAALDRILWIHYHEIFLPDSKWLQSTVSYPYKFHRPGLSPGEVPFLINPALSEFPGYLRGSILPVGYPFVFYPTREEHMDPKDDKGVLEYMKMVRGQLDAPIIISKGRYDEDIEMGCPVRLKLIYWDGGLAQTSSRTLTLERKGGKLRKEGMMKVKEFLGWVFAMRMESVLGHPGGGKKQCSVYAVKDYEAWSGDPSSRSLAPIMINIHFTG</sequence>
<comment type="caution">
    <text evidence="2">The sequence shown here is derived from an EMBL/GenBank/DDBJ whole genome shotgun (WGS) entry which is preliminary data.</text>
</comment>
<dbReference type="InterPro" id="IPR001810">
    <property type="entry name" value="F-box_dom"/>
</dbReference>
<dbReference type="EMBL" id="JAVHJO010000003">
    <property type="protein sequence ID" value="KAK6541407.1"/>
    <property type="molecule type" value="Genomic_DNA"/>
</dbReference>
<gene>
    <name evidence="2" type="ORF">TWF694_007219</name>
</gene>